<dbReference type="InterPro" id="IPR039269">
    <property type="entry name" value="ANKFN1"/>
</dbReference>
<feature type="repeat" description="ANK" evidence="1">
    <location>
        <begin position="163"/>
        <end position="188"/>
    </location>
</feature>
<keyword evidence="1" id="KW-0040">ANK repeat</keyword>
<dbReference type="InterPro" id="IPR036770">
    <property type="entry name" value="Ankyrin_rpt-contain_sf"/>
</dbReference>
<dbReference type="SUPFAM" id="SSF48403">
    <property type="entry name" value="Ankyrin repeat"/>
    <property type="match status" value="1"/>
</dbReference>
<dbReference type="GO" id="GO:0061172">
    <property type="term" value="P:regulation of establishment of bipolar cell polarity"/>
    <property type="evidence" value="ECO:0007669"/>
    <property type="project" value="TreeGrafter"/>
</dbReference>
<dbReference type="InterPro" id="IPR002110">
    <property type="entry name" value="Ankyrin_rpt"/>
</dbReference>
<dbReference type="GO" id="GO:0005819">
    <property type="term" value="C:spindle"/>
    <property type="evidence" value="ECO:0007669"/>
    <property type="project" value="TreeGrafter"/>
</dbReference>
<evidence type="ECO:0000313" key="3">
    <source>
        <dbReference type="Proteomes" id="UP001152836"/>
    </source>
</evidence>
<reference evidence="2" key="1">
    <citation type="submission" date="2022-06" db="EMBL/GenBank/DDBJ databases">
        <authorList>
            <person name="Andreotti S."/>
            <person name="Wyler E."/>
        </authorList>
    </citation>
    <scope>NUCLEOTIDE SEQUENCE</scope>
</reference>
<evidence type="ECO:0000313" key="2">
    <source>
        <dbReference type="EMBL" id="CAH6775896.1"/>
    </source>
</evidence>
<dbReference type="GO" id="GO:0000132">
    <property type="term" value="P:establishment of mitotic spindle orientation"/>
    <property type="evidence" value="ECO:0007669"/>
    <property type="project" value="TreeGrafter"/>
</dbReference>
<dbReference type="AlphaFoldDB" id="A0AAU9YLU2"/>
<evidence type="ECO:0000256" key="1">
    <source>
        <dbReference type="PROSITE-ProRule" id="PRU00023"/>
    </source>
</evidence>
<dbReference type="PROSITE" id="PS50297">
    <property type="entry name" value="ANK_REP_REGION"/>
    <property type="match status" value="1"/>
</dbReference>
<gene>
    <name evidence="2" type="primary">Ankfn1</name>
    <name evidence="2" type="ORF">PHOROB_LOCUS98</name>
</gene>
<dbReference type="PROSITE" id="PS50088">
    <property type="entry name" value="ANK_REPEAT"/>
    <property type="match status" value="1"/>
</dbReference>
<accession>A0AAU9YLU2</accession>
<dbReference type="PANTHER" id="PTHR21437">
    <property type="entry name" value="WIDE AWAKE"/>
    <property type="match status" value="1"/>
</dbReference>
<dbReference type="SMART" id="SM00248">
    <property type="entry name" value="ANK"/>
    <property type="match status" value="2"/>
</dbReference>
<organism evidence="2 3">
    <name type="scientific">Phodopus roborovskii</name>
    <name type="common">Roborovski's desert hamster</name>
    <name type="synonym">Cricetulus roborovskii</name>
    <dbReference type="NCBI Taxonomy" id="109678"/>
    <lineage>
        <taxon>Eukaryota</taxon>
        <taxon>Metazoa</taxon>
        <taxon>Chordata</taxon>
        <taxon>Craniata</taxon>
        <taxon>Vertebrata</taxon>
        <taxon>Euteleostomi</taxon>
        <taxon>Mammalia</taxon>
        <taxon>Eutheria</taxon>
        <taxon>Euarchontoglires</taxon>
        <taxon>Glires</taxon>
        <taxon>Rodentia</taxon>
        <taxon>Myomorpha</taxon>
        <taxon>Muroidea</taxon>
        <taxon>Cricetidae</taxon>
        <taxon>Cricetinae</taxon>
        <taxon>Phodopus</taxon>
    </lineage>
</organism>
<protein>
    <submittedName>
        <fullName evidence="2">Ankfn1 protein</fullName>
    </submittedName>
</protein>
<dbReference type="Proteomes" id="UP001152836">
    <property type="component" value="Unassembled WGS sequence"/>
</dbReference>
<dbReference type="EMBL" id="CALSGD010000036">
    <property type="protein sequence ID" value="CAH6775896.1"/>
    <property type="molecule type" value="Genomic_DNA"/>
</dbReference>
<dbReference type="Gene3D" id="1.25.40.20">
    <property type="entry name" value="Ankyrin repeat-containing domain"/>
    <property type="match status" value="1"/>
</dbReference>
<comment type="caution">
    <text evidence="2">The sequence shown here is derived from an EMBL/GenBank/DDBJ whole genome shotgun (WGS) entry which is preliminary data.</text>
</comment>
<dbReference type="Pfam" id="PF12796">
    <property type="entry name" value="Ank_2"/>
    <property type="match status" value="1"/>
</dbReference>
<keyword evidence="3" id="KW-1185">Reference proteome</keyword>
<dbReference type="PANTHER" id="PTHR21437:SF3">
    <property type="entry name" value="ANKYRIN REPEAT AND FIBRONECTIN TYPE-III DOMAIN-CONTAINING PROTEIN 1"/>
    <property type="match status" value="1"/>
</dbReference>
<proteinExistence type="predicted"/>
<sequence>MNKAFEEIHFIIGRRFACFAQKLSYRRKQSQCDLLNESTGYFPATCSSAASNILSWNCRLKMTQQMQNLHLSQSKKHSAPSSPNAAKRLYRNLSEKLKGSHSSFDEAYFKTRTDRLSLRKTSVNFQGNEAMFEAVEQQDLDAVQLLLYQYTPEELDLNTPNSEGLTPLDIAIMTNNVPIARILLRTGARESPHSPEVPANACLMVTSSTSLTVSFQEPLSVNAAVVTRYKESSKLQTTGRKQSVSRSLKHLFHSSNKFVKTLKRGLYIAVIFYYKDNMLVTNEDQIPIVEIDDSHTSSITQDFLWFMKLSCMWEDIRWLRQSVPISMSSSTVLQTRQKMLAATAQLQNLLGTHNLGRLYYEPIKDRHGNILIVTIREVEMLYSFFNGKWMQISKLQSQRKSLSTPEEPTALDILLITIQDILSYHKRSHQRLSPGLYLGYLKLCSSVDQIKVLVTQKLPNILCHVKIRENNNISKEEWEWIQKLSGSESMESVDHNTECPMQLFFYELQAAVKDLLKQINIPLHQARNFRLYTQEVLEMGHNVSFLLLLPASDDVCTAPGQNNPYTPHSGFLNFPLQMFELGIVACFT</sequence>
<name>A0AAU9YLU2_PHORO</name>